<evidence type="ECO:0000256" key="1">
    <source>
        <dbReference type="ARBA" id="ARBA00022490"/>
    </source>
</evidence>
<gene>
    <name evidence="5" type="primary">tam</name>
    <name evidence="7" type="ORF">QO015_004045</name>
</gene>
<dbReference type="InterPro" id="IPR041698">
    <property type="entry name" value="Methyltransf_25"/>
</dbReference>
<evidence type="ECO:0000256" key="3">
    <source>
        <dbReference type="ARBA" id="ARBA00022679"/>
    </source>
</evidence>
<comment type="subcellular location">
    <subcellularLocation>
        <location evidence="5">Cytoplasm</location>
    </subcellularLocation>
</comment>
<dbReference type="CDD" id="cd02440">
    <property type="entry name" value="AdoMet_MTases"/>
    <property type="match status" value="1"/>
</dbReference>
<dbReference type="GO" id="GO:0030798">
    <property type="term" value="F:trans-aconitate 2-methyltransferase activity"/>
    <property type="evidence" value="ECO:0007669"/>
    <property type="project" value="UniProtKB-EC"/>
</dbReference>
<name>A0ABU0MBY8_9HYPH</name>
<dbReference type="SUPFAM" id="SSF53335">
    <property type="entry name" value="S-adenosyl-L-methionine-dependent methyltransferases"/>
    <property type="match status" value="1"/>
</dbReference>
<evidence type="ECO:0000313" key="7">
    <source>
        <dbReference type="EMBL" id="MDQ0518432.1"/>
    </source>
</evidence>
<dbReference type="InterPro" id="IPR023149">
    <property type="entry name" value="Trans_acon_MeTrfase_C"/>
</dbReference>
<dbReference type="GO" id="GO:0032259">
    <property type="term" value="P:methylation"/>
    <property type="evidence" value="ECO:0007669"/>
    <property type="project" value="UniProtKB-KW"/>
</dbReference>
<comment type="caution">
    <text evidence="7">The sequence shown here is derived from an EMBL/GenBank/DDBJ whole genome shotgun (WGS) entry which is preliminary data.</text>
</comment>
<keyword evidence="3 5" id="KW-0808">Transferase</keyword>
<keyword evidence="1 5" id="KW-0963">Cytoplasm</keyword>
<evidence type="ECO:0000313" key="8">
    <source>
        <dbReference type="Proteomes" id="UP001223743"/>
    </source>
</evidence>
<proteinExistence type="inferred from homology"/>
<sequence length="259" mass="28190">MMDWSAGQYLKFEDERTRPARNLLAEVPLAAPRLCVDLGCGPGNSTELIAARYPGARVVGVDTAPDMLRAARERLPGVEFVEADVAAWQPDEPADLLFANAVFQWVPDHLAVLERLMGALAPGGVLAVQMPDNLGEPSHLMMEETARSAAFAEAFAGRIIRRTPLPAPRSYVERLAPLSARVEVWHTIYQHRLADAAAIVEWVKGTGLRPYLDVLPPERRAVFVDAYTARIAEAYPTLAAGGVLLAFPRLFIVAVKASG</sequence>
<comment type="function">
    <text evidence="5">Catalyzes the S-adenosylmethionine monomethyl esterification of trans-aconitate.</text>
</comment>
<accession>A0ABU0MBY8</accession>
<reference evidence="7 8" key="1">
    <citation type="submission" date="2023-07" db="EMBL/GenBank/DDBJ databases">
        <title>Genomic Encyclopedia of Type Strains, Phase IV (KMG-IV): sequencing the most valuable type-strain genomes for metagenomic binning, comparative biology and taxonomic classification.</title>
        <authorList>
            <person name="Goeker M."/>
        </authorList>
    </citation>
    <scope>NUCLEOTIDE SEQUENCE [LARGE SCALE GENOMIC DNA]</scope>
    <source>
        <strain evidence="7 8">B1-1</strain>
    </source>
</reference>
<keyword evidence="4 5" id="KW-0949">S-adenosyl-L-methionine</keyword>
<dbReference type="PANTHER" id="PTHR43861:SF1">
    <property type="entry name" value="TRANS-ACONITATE 2-METHYLTRANSFERASE"/>
    <property type="match status" value="1"/>
</dbReference>
<feature type="domain" description="Methyltransferase" evidence="6">
    <location>
        <begin position="36"/>
        <end position="124"/>
    </location>
</feature>
<evidence type="ECO:0000256" key="2">
    <source>
        <dbReference type="ARBA" id="ARBA00022603"/>
    </source>
</evidence>
<organism evidence="7 8">
    <name type="scientific">Kaistia geumhonensis</name>
    <dbReference type="NCBI Taxonomy" id="410839"/>
    <lineage>
        <taxon>Bacteria</taxon>
        <taxon>Pseudomonadati</taxon>
        <taxon>Pseudomonadota</taxon>
        <taxon>Alphaproteobacteria</taxon>
        <taxon>Hyphomicrobiales</taxon>
        <taxon>Kaistiaceae</taxon>
        <taxon>Kaistia</taxon>
    </lineage>
</organism>
<dbReference type="Gene3D" id="3.40.50.150">
    <property type="entry name" value="Vaccinia Virus protein VP39"/>
    <property type="match status" value="1"/>
</dbReference>
<dbReference type="InterPro" id="IPR029063">
    <property type="entry name" value="SAM-dependent_MTases_sf"/>
</dbReference>
<protein>
    <recommendedName>
        <fullName evidence="5">Trans-aconitate 2-methyltransferase</fullName>
        <ecNumber evidence="5">2.1.1.144</ecNumber>
    </recommendedName>
</protein>
<evidence type="ECO:0000256" key="4">
    <source>
        <dbReference type="ARBA" id="ARBA00022691"/>
    </source>
</evidence>
<dbReference type="HAMAP" id="MF_00560">
    <property type="entry name" value="Tran_acon_Me_trans"/>
    <property type="match status" value="1"/>
</dbReference>
<dbReference type="Proteomes" id="UP001223743">
    <property type="component" value="Unassembled WGS sequence"/>
</dbReference>
<comment type="similarity">
    <text evidence="5">Belongs to the methyltransferase superfamily. Tam family.</text>
</comment>
<dbReference type="InterPro" id="IPR023506">
    <property type="entry name" value="Trans-aconitate_MeTrfase"/>
</dbReference>
<dbReference type="Gene3D" id="1.10.150.290">
    <property type="entry name" value="S-adenosyl-L-methionine-dependent methyltransferases"/>
    <property type="match status" value="1"/>
</dbReference>
<keyword evidence="8" id="KW-1185">Reference proteome</keyword>
<evidence type="ECO:0000256" key="5">
    <source>
        <dbReference type="HAMAP-Rule" id="MF_00560"/>
    </source>
</evidence>
<comment type="catalytic activity">
    <reaction evidence="5">
        <text>trans-aconitate + S-adenosyl-L-methionine = (E)-3-(methoxycarbonyl)pent-2-enedioate + S-adenosyl-L-homocysteine</text>
        <dbReference type="Rhea" id="RHEA:14969"/>
        <dbReference type="ChEBI" id="CHEBI:15708"/>
        <dbReference type="ChEBI" id="CHEBI:57470"/>
        <dbReference type="ChEBI" id="CHEBI:57856"/>
        <dbReference type="ChEBI" id="CHEBI:59789"/>
        <dbReference type="EC" id="2.1.1.144"/>
    </reaction>
</comment>
<dbReference type="NCBIfam" id="NF002463">
    <property type="entry name" value="PRK01683.1"/>
    <property type="match status" value="1"/>
</dbReference>
<dbReference type="PANTHER" id="PTHR43861">
    <property type="entry name" value="TRANS-ACONITATE 2-METHYLTRANSFERASE-RELATED"/>
    <property type="match status" value="1"/>
</dbReference>
<evidence type="ECO:0000259" key="6">
    <source>
        <dbReference type="Pfam" id="PF13649"/>
    </source>
</evidence>
<dbReference type="EMBL" id="JAUSWJ010000001">
    <property type="protein sequence ID" value="MDQ0518432.1"/>
    <property type="molecule type" value="Genomic_DNA"/>
</dbReference>
<dbReference type="Pfam" id="PF13649">
    <property type="entry name" value="Methyltransf_25"/>
    <property type="match status" value="1"/>
</dbReference>
<dbReference type="EC" id="2.1.1.144" evidence="5"/>
<keyword evidence="2 5" id="KW-0489">Methyltransferase</keyword>